<keyword evidence="3" id="KW-1185">Reference proteome</keyword>
<reference evidence="2" key="5">
    <citation type="submission" date="2018-04" db="UniProtKB">
        <authorList>
            <consortium name="EnsemblFungi"/>
        </authorList>
    </citation>
    <scope>IDENTIFICATION</scope>
    <source>
        <strain evidence="2">R3-111a-1</strain>
    </source>
</reference>
<evidence type="ECO:0000313" key="2">
    <source>
        <dbReference type="EnsemblFungi" id="EJT74467"/>
    </source>
</evidence>
<dbReference type="RefSeq" id="XP_009224411.1">
    <property type="nucleotide sequence ID" value="XM_009226147.1"/>
</dbReference>
<reference evidence="2" key="4">
    <citation type="journal article" date="2015" name="G3 (Bethesda)">
        <title>Genome sequences of three phytopathogenic species of the Magnaporthaceae family of fungi.</title>
        <authorList>
            <person name="Okagaki L.H."/>
            <person name="Nunes C.C."/>
            <person name="Sailsbery J."/>
            <person name="Clay B."/>
            <person name="Brown D."/>
            <person name="John T."/>
            <person name="Oh Y."/>
            <person name="Young N."/>
            <person name="Fitzgerald M."/>
            <person name="Haas B.J."/>
            <person name="Zeng Q."/>
            <person name="Young S."/>
            <person name="Adiconis X."/>
            <person name="Fan L."/>
            <person name="Levin J.Z."/>
            <person name="Mitchell T.K."/>
            <person name="Okubara P.A."/>
            <person name="Farman M.L."/>
            <person name="Kohn L.M."/>
            <person name="Birren B."/>
            <person name="Ma L.-J."/>
            <person name="Dean R.A."/>
        </authorList>
    </citation>
    <scope>NUCLEOTIDE SEQUENCE</scope>
    <source>
        <strain evidence="2">R3-111a-1</strain>
    </source>
</reference>
<dbReference type="VEuPathDB" id="FungiDB:GGTG_08307"/>
<accession>J3P471</accession>
<reference evidence="3" key="1">
    <citation type="submission" date="2010-07" db="EMBL/GenBank/DDBJ databases">
        <title>The genome sequence of Gaeumannomyces graminis var. tritici strain R3-111a-1.</title>
        <authorList>
            <consortium name="The Broad Institute Genome Sequencing Platform"/>
            <person name="Ma L.-J."/>
            <person name="Dead R."/>
            <person name="Young S."/>
            <person name="Zeng Q."/>
            <person name="Koehrsen M."/>
            <person name="Alvarado L."/>
            <person name="Berlin A."/>
            <person name="Chapman S.B."/>
            <person name="Chen Z."/>
            <person name="Freedman E."/>
            <person name="Gellesch M."/>
            <person name="Goldberg J."/>
            <person name="Griggs A."/>
            <person name="Gujja S."/>
            <person name="Heilman E.R."/>
            <person name="Heiman D."/>
            <person name="Hepburn T."/>
            <person name="Howarth C."/>
            <person name="Jen D."/>
            <person name="Larson L."/>
            <person name="Mehta T."/>
            <person name="Neiman D."/>
            <person name="Pearson M."/>
            <person name="Roberts A."/>
            <person name="Saif S."/>
            <person name="Shea T."/>
            <person name="Shenoy N."/>
            <person name="Sisk P."/>
            <person name="Stolte C."/>
            <person name="Sykes S."/>
            <person name="Walk T."/>
            <person name="White J."/>
            <person name="Yandava C."/>
            <person name="Haas B."/>
            <person name="Nusbaum C."/>
            <person name="Birren B."/>
        </authorList>
    </citation>
    <scope>NUCLEOTIDE SEQUENCE [LARGE SCALE GENOMIC DNA]</scope>
    <source>
        <strain evidence="3">R3-111a-1</strain>
    </source>
</reference>
<dbReference type="EMBL" id="GL385398">
    <property type="protein sequence ID" value="EJT74467.1"/>
    <property type="molecule type" value="Genomic_DNA"/>
</dbReference>
<evidence type="ECO:0000313" key="3">
    <source>
        <dbReference type="Proteomes" id="UP000006039"/>
    </source>
</evidence>
<reference evidence="1" key="3">
    <citation type="submission" date="2010-09" db="EMBL/GenBank/DDBJ databases">
        <title>Annotation of Gaeumannomyces graminis var. tritici R3-111a-1.</title>
        <authorList>
            <consortium name="The Broad Institute Genome Sequencing Platform"/>
            <person name="Ma L.-J."/>
            <person name="Dead R."/>
            <person name="Young S.K."/>
            <person name="Zeng Q."/>
            <person name="Gargeya S."/>
            <person name="Fitzgerald M."/>
            <person name="Haas B."/>
            <person name="Abouelleil A."/>
            <person name="Alvarado L."/>
            <person name="Arachchi H.M."/>
            <person name="Berlin A."/>
            <person name="Brown A."/>
            <person name="Chapman S.B."/>
            <person name="Chen Z."/>
            <person name="Dunbar C."/>
            <person name="Freedman E."/>
            <person name="Gearin G."/>
            <person name="Gellesch M."/>
            <person name="Goldberg J."/>
            <person name="Griggs A."/>
            <person name="Gujja S."/>
            <person name="Heiman D."/>
            <person name="Howarth C."/>
            <person name="Larson L."/>
            <person name="Lui A."/>
            <person name="MacDonald P.J.P."/>
            <person name="Mehta T."/>
            <person name="Montmayeur A."/>
            <person name="Murphy C."/>
            <person name="Neiman D."/>
            <person name="Pearson M."/>
            <person name="Priest M."/>
            <person name="Roberts A."/>
            <person name="Saif S."/>
            <person name="Shea T."/>
            <person name="Shenoy N."/>
            <person name="Sisk P."/>
            <person name="Stolte C."/>
            <person name="Sykes S."/>
            <person name="Yandava C."/>
            <person name="Wortman J."/>
            <person name="Nusbaum C."/>
            <person name="Birren B."/>
        </authorList>
    </citation>
    <scope>NUCLEOTIDE SEQUENCE</scope>
    <source>
        <strain evidence="1">R3-111a-1</strain>
    </source>
</reference>
<reference evidence="1" key="2">
    <citation type="submission" date="2010-07" db="EMBL/GenBank/DDBJ databases">
        <authorList>
            <consortium name="The Broad Institute Genome Sequencing Platform"/>
            <consortium name="Broad Institute Genome Sequencing Center for Infectious Disease"/>
            <person name="Ma L.-J."/>
            <person name="Dead R."/>
            <person name="Young S."/>
            <person name="Zeng Q."/>
            <person name="Koehrsen M."/>
            <person name="Alvarado L."/>
            <person name="Berlin A."/>
            <person name="Chapman S.B."/>
            <person name="Chen Z."/>
            <person name="Freedman E."/>
            <person name="Gellesch M."/>
            <person name="Goldberg J."/>
            <person name="Griggs A."/>
            <person name="Gujja S."/>
            <person name="Heilman E.R."/>
            <person name="Heiman D."/>
            <person name="Hepburn T."/>
            <person name="Howarth C."/>
            <person name="Jen D."/>
            <person name="Larson L."/>
            <person name="Mehta T."/>
            <person name="Neiman D."/>
            <person name="Pearson M."/>
            <person name="Roberts A."/>
            <person name="Saif S."/>
            <person name="Shea T."/>
            <person name="Shenoy N."/>
            <person name="Sisk P."/>
            <person name="Stolte C."/>
            <person name="Sykes S."/>
            <person name="Walk T."/>
            <person name="White J."/>
            <person name="Yandava C."/>
            <person name="Haas B."/>
            <person name="Nusbaum C."/>
            <person name="Birren B."/>
        </authorList>
    </citation>
    <scope>NUCLEOTIDE SEQUENCE</scope>
    <source>
        <strain evidence="1">R3-111a-1</strain>
    </source>
</reference>
<dbReference type="Proteomes" id="UP000006039">
    <property type="component" value="Unassembled WGS sequence"/>
</dbReference>
<dbReference type="AlphaFoldDB" id="J3P471"/>
<evidence type="ECO:0000313" key="1">
    <source>
        <dbReference type="EMBL" id="EJT74467.1"/>
    </source>
</evidence>
<dbReference type="EnsemblFungi" id="EJT74467">
    <property type="protein sequence ID" value="EJT74467"/>
    <property type="gene ID" value="GGTG_08307"/>
</dbReference>
<dbReference type="HOGENOM" id="CLU_2979211_0_0_1"/>
<gene>
    <name evidence="2" type="primary">20348765</name>
    <name evidence="1" type="ORF">GGTG_08307</name>
</gene>
<organism evidence="1">
    <name type="scientific">Gaeumannomyces tritici (strain R3-111a-1)</name>
    <name type="common">Wheat and barley take-all root rot fungus</name>
    <name type="synonym">Gaeumannomyces graminis var. tritici</name>
    <dbReference type="NCBI Taxonomy" id="644352"/>
    <lineage>
        <taxon>Eukaryota</taxon>
        <taxon>Fungi</taxon>
        <taxon>Dikarya</taxon>
        <taxon>Ascomycota</taxon>
        <taxon>Pezizomycotina</taxon>
        <taxon>Sordariomycetes</taxon>
        <taxon>Sordariomycetidae</taxon>
        <taxon>Magnaporthales</taxon>
        <taxon>Magnaporthaceae</taxon>
        <taxon>Gaeumannomyces</taxon>
    </lineage>
</organism>
<name>J3P471_GAET3</name>
<dbReference type="GeneID" id="20348765"/>
<proteinExistence type="predicted"/>
<protein>
    <submittedName>
        <fullName evidence="1 2">Uncharacterized protein</fullName>
    </submittedName>
</protein>
<sequence>MASAWPRFAAQCSGVLPCSSVASTSAPKPHQPAPGYFSPAMGLAVWCSSRHLFIHAAT</sequence>